<dbReference type="InterPro" id="IPR036259">
    <property type="entry name" value="MFS_trans_sf"/>
</dbReference>
<reference evidence="2" key="1">
    <citation type="submission" date="2021-01" db="EMBL/GenBank/DDBJ databases">
        <authorList>
            <person name="Corre E."/>
            <person name="Pelletier E."/>
            <person name="Niang G."/>
            <person name="Scheremetjew M."/>
            <person name="Finn R."/>
            <person name="Kale V."/>
            <person name="Holt S."/>
            <person name="Cochrane G."/>
            <person name="Meng A."/>
            <person name="Brown T."/>
            <person name="Cohen L."/>
        </authorList>
    </citation>
    <scope>NUCLEOTIDE SEQUENCE</scope>
    <source>
        <strain evidence="2">RCC3387</strain>
    </source>
</reference>
<keyword evidence="1" id="KW-0812">Transmembrane</keyword>
<feature type="transmembrane region" description="Helical" evidence="1">
    <location>
        <begin position="402"/>
        <end position="421"/>
    </location>
</feature>
<dbReference type="EMBL" id="HBGW01062540">
    <property type="protein sequence ID" value="CAD9606841.1"/>
    <property type="molecule type" value="Transcribed_RNA"/>
</dbReference>
<accession>A0A7S2PMJ1</accession>
<feature type="transmembrane region" description="Helical" evidence="1">
    <location>
        <begin position="686"/>
        <end position="703"/>
    </location>
</feature>
<dbReference type="Pfam" id="PF07690">
    <property type="entry name" value="MFS_1"/>
    <property type="match status" value="1"/>
</dbReference>
<keyword evidence="1" id="KW-1133">Transmembrane helix</keyword>
<dbReference type="SUPFAM" id="SSF103473">
    <property type="entry name" value="MFS general substrate transporter"/>
    <property type="match status" value="1"/>
</dbReference>
<feature type="transmembrane region" description="Helical" evidence="1">
    <location>
        <begin position="746"/>
        <end position="770"/>
    </location>
</feature>
<feature type="transmembrane region" description="Helical" evidence="1">
    <location>
        <begin position="658"/>
        <end position="679"/>
    </location>
</feature>
<dbReference type="InterPro" id="IPR011701">
    <property type="entry name" value="MFS"/>
</dbReference>
<dbReference type="Gene3D" id="1.20.1250.20">
    <property type="entry name" value="MFS general substrate transporter like domains"/>
    <property type="match status" value="1"/>
</dbReference>
<feature type="transmembrane region" description="Helical" evidence="1">
    <location>
        <begin position="776"/>
        <end position="796"/>
    </location>
</feature>
<feature type="transmembrane region" description="Helical" evidence="1">
    <location>
        <begin position="433"/>
        <end position="449"/>
    </location>
</feature>
<proteinExistence type="predicted"/>
<protein>
    <submittedName>
        <fullName evidence="2">Uncharacterized protein</fullName>
    </submittedName>
</protein>
<dbReference type="CDD" id="cd06174">
    <property type="entry name" value="MFS"/>
    <property type="match status" value="1"/>
</dbReference>
<dbReference type="AlphaFoldDB" id="A0A7S2PMJ1"/>
<feature type="transmembrane region" description="Helical" evidence="1">
    <location>
        <begin position="527"/>
        <end position="550"/>
    </location>
</feature>
<evidence type="ECO:0000256" key="1">
    <source>
        <dbReference type="SAM" id="Phobius"/>
    </source>
</evidence>
<feature type="transmembrane region" description="Helical" evidence="1">
    <location>
        <begin position="620"/>
        <end position="646"/>
    </location>
</feature>
<evidence type="ECO:0000313" key="2">
    <source>
        <dbReference type="EMBL" id="CAD9606841.1"/>
    </source>
</evidence>
<gene>
    <name evidence="2" type="ORF">BRAN1462_LOCUS39879</name>
</gene>
<feature type="transmembrane region" description="Helical" evidence="1">
    <location>
        <begin position="709"/>
        <end position="734"/>
    </location>
</feature>
<dbReference type="GO" id="GO:0022857">
    <property type="term" value="F:transmembrane transporter activity"/>
    <property type="evidence" value="ECO:0007669"/>
    <property type="project" value="InterPro"/>
</dbReference>
<organism evidence="2">
    <name type="scientific">Zooxanthella nutricula</name>
    <dbReference type="NCBI Taxonomy" id="1333877"/>
    <lineage>
        <taxon>Eukaryota</taxon>
        <taxon>Sar</taxon>
        <taxon>Alveolata</taxon>
        <taxon>Dinophyceae</taxon>
        <taxon>Peridiniales</taxon>
        <taxon>Peridiniales incertae sedis</taxon>
        <taxon>Zooxanthella</taxon>
    </lineage>
</organism>
<feature type="transmembrane region" description="Helical" evidence="1">
    <location>
        <begin position="364"/>
        <end position="382"/>
    </location>
</feature>
<name>A0A7S2PMJ1_9DINO</name>
<keyword evidence="1" id="KW-0472">Membrane</keyword>
<sequence length="816" mass="89028">MCESFTFPNVPDCAHCHQQLGAYEMRWGTGLCNSCYRNCPKDCSVCNQRLPQKQLLWGSGLCNRCYDACDKCCRMCDKSLEFGEIRWQTGLCDECYNACDKVCRTCASELHIGQLRWGTGLCDPCYNSVQKNCKICEERIEDRQLRWNSGLCNQCYDVSEKFCHFCQGSMPLGSLHWRTGLCDPCYDKRSGVCKNCQTGINKGQARFGTGLCDSCYEALPNEAKLCQFCKGRTTSAQMHWGTGLCLACYDHHGKECKLCQTSIPFGQRRWGSGLCNDCYDGCERACKLCQASLPLGQLHWGTRLCDSCYESCDKTCTNCSSRIRLGELHWGTGVCDVCYDAKRQSKACGVCFGMKHKNKVFGRGVLAIIAAQFVFYAAPAALQPSLFLRIQELGYRPSPSAVFAAVLTAASVFSMFAPVPLGLWADYRGEREVYCGVTLMGGLSALVFLSETPAFMFALGWAALNLPPAVRGVRATYFAKHVAPEELSRASQLASSSGLLGGFVGPIASVLAGRAWGHGGPGRWLDGFTACAFFAVIAHVLLAGLLAWALTSSPSKAGDRSDSMRRRSSTRDASEVVISCDLCCKVLDAREREFPFQLCNGCYDTFGGEKISFKRYSRQVLMSFCVISMFLEISMNAGVVATFQPIAVDHFGWGNDAIAAVNFVGTGLSFVVSLVFAWLRLPERTQMALAAGMYFFGVTMYSVPPLAEWRAVVGLMVGIKAQILFMAPFTAICSRLIGRARMTNRLATALCLAPAIGAALGTTMAPLFVAVAGTPLFSLASVPAAVAVGCIAWGWSRFQGVPKPARSAHLYAPGED</sequence>